<dbReference type="Gene3D" id="2.40.50.140">
    <property type="entry name" value="Nucleic acid-binding proteins"/>
    <property type="match status" value="1"/>
</dbReference>
<evidence type="ECO:0000256" key="3">
    <source>
        <dbReference type="SAM" id="MobiDB-lite"/>
    </source>
</evidence>
<dbReference type="Pfam" id="PF00313">
    <property type="entry name" value="CSD"/>
    <property type="match status" value="1"/>
</dbReference>
<keyword evidence="6" id="KW-1185">Reference proteome</keyword>
<gene>
    <name evidence="5" type="primary">YBX1_1</name>
    <name evidence="5" type="ORF">BGZ95_010669</name>
</gene>
<dbReference type="PANTHER" id="PTHR46109">
    <property type="entry name" value="PROTEIN LIN-28"/>
    <property type="match status" value="1"/>
</dbReference>
<dbReference type="PRINTS" id="PR00050">
    <property type="entry name" value="COLDSHOCK"/>
</dbReference>
<feature type="region of interest" description="Disordered" evidence="3">
    <location>
        <begin position="141"/>
        <end position="164"/>
    </location>
</feature>
<dbReference type="SUPFAM" id="SSF50249">
    <property type="entry name" value="Nucleic acid-binding proteins"/>
    <property type="match status" value="1"/>
</dbReference>
<dbReference type="EMBL" id="JAAAIL010000731">
    <property type="protein sequence ID" value="KAG0273538.1"/>
    <property type="molecule type" value="Genomic_DNA"/>
</dbReference>
<feature type="region of interest" description="Disordered" evidence="3">
    <location>
        <begin position="189"/>
        <end position="251"/>
    </location>
</feature>
<evidence type="ECO:0000313" key="5">
    <source>
        <dbReference type="EMBL" id="KAG0273538.1"/>
    </source>
</evidence>
<dbReference type="PROSITE" id="PS51857">
    <property type="entry name" value="CSD_2"/>
    <property type="match status" value="1"/>
</dbReference>
<feature type="compositionally biased region" description="Gly residues" evidence="3">
    <location>
        <begin position="201"/>
        <end position="216"/>
    </location>
</feature>
<dbReference type="GO" id="GO:0005737">
    <property type="term" value="C:cytoplasm"/>
    <property type="evidence" value="ECO:0007669"/>
    <property type="project" value="UniProtKB-SubCell"/>
</dbReference>
<evidence type="ECO:0000256" key="2">
    <source>
        <dbReference type="ARBA" id="ARBA00022490"/>
    </source>
</evidence>
<feature type="domain" description="CSD" evidence="4">
    <location>
        <begin position="6"/>
        <end position="77"/>
    </location>
</feature>
<name>A0AAD4H5R2_9FUNG</name>
<dbReference type="PANTHER" id="PTHR46109:SF1">
    <property type="entry name" value="PROTEIN LIN-28 HOMOLOG"/>
    <property type="match status" value="1"/>
</dbReference>
<comment type="caution">
    <text evidence="5">The sequence shown here is derived from an EMBL/GenBank/DDBJ whole genome shotgun (WGS) entry which is preliminary data.</text>
</comment>
<dbReference type="AlphaFoldDB" id="A0AAD4H5R2"/>
<protein>
    <submittedName>
        <fullName evidence="5">Y box binding protein 1</fullName>
    </submittedName>
</protein>
<dbReference type="InterPro" id="IPR012340">
    <property type="entry name" value="NA-bd_OB-fold"/>
</dbReference>
<feature type="compositionally biased region" description="Polar residues" evidence="3">
    <location>
        <begin position="223"/>
        <end position="251"/>
    </location>
</feature>
<evidence type="ECO:0000313" key="6">
    <source>
        <dbReference type="Proteomes" id="UP001194580"/>
    </source>
</evidence>
<dbReference type="InterPro" id="IPR051373">
    <property type="entry name" value="Lin-28_RNA-binding"/>
</dbReference>
<reference evidence="5" key="1">
    <citation type="journal article" date="2020" name="Fungal Divers.">
        <title>Resolving the Mortierellaceae phylogeny through synthesis of multi-gene phylogenetics and phylogenomics.</title>
        <authorList>
            <person name="Vandepol N."/>
            <person name="Liber J."/>
            <person name="Desiro A."/>
            <person name="Na H."/>
            <person name="Kennedy M."/>
            <person name="Barry K."/>
            <person name="Grigoriev I.V."/>
            <person name="Miller A.N."/>
            <person name="O'Donnell K."/>
            <person name="Stajich J.E."/>
            <person name="Bonito G."/>
        </authorList>
    </citation>
    <scope>NUCLEOTIDE SEQUENCE</scope>
    <source>
        <strain evidence="5">NRRL 28262</strain>
    </source>
</reference>
<dbReference type="CDD" id="cd04458">
    <property type="entry name" value="CSP_CDS"/>
    <property type="match status" value="1"/>
</dbReference>
<accession>A0AAD4H5R2</accession>
<evidence type="ECO:0000256" key="1">
    <source>
        <dbReference type="ARBA" id="ARBA00004496"/>
    </source>
</evidence>
<feature type="compositionally biased region" description="Low complexity" evidence="3">
    <location>
        <begin position="191"/>
        <end position="200"/>
    </location>
</feature>
<dbReference type="GO" id="GO:0031054">
    <property type="term" value="P:pre-miRNA processing"/>
    <property type="evidence" value="ECO:0007669"/>
    <property type="project" value="TreeGrafter"/>
</dbReference>
<proteinExistence type="predicted"/>
<dbReference type="InterPro" id="IPR011129">
    <property type="entry name" value="CSD"/>
</dbReference>
<evidence type="ECO:0000259" key="4">
    <source>
        <dbReference type="PROSITE" id="PS51857"/>
    </source>
</evidence>
<keyword evidence="2" id="KW-0963">Cytoplasm</keyword>
<organism evidence="5 6">
    <name type="scientific">Linnemannia exigua</name>
    <dbReference type="NCBI Taxonomy" id="604196"/>
    <lineage>
        <taxon>Eukaryota</taxon>
        <taxon>Fungi</taxon>
        <taxon>Fungi incertae sedis</taxon>
        <taxon>Mucoromycota</taxon>
        <taxon>Mortierellomycotina</taxon>
        <taxon>Mortierellomycetes</taxon>
        <taxon>Mortierellales</taxon>
        <taxon>Mortierellaceae</taxon>
        <taxon>Linnemannia</taxon>
    </lineage>
</organism>
<comment type="subcellular location">
    <subcellularLocation>
        <location evidence="1">Cytoplasm</location>
    </subcellularLocation>
</comment>
<dbReference type="Proteomes" id="UP001194580">
    <property type="component" value="Unassembled WGS sequence"/>
</dbReference>
<sequence length="251" mass="25637">MSSTARRTGKVKFFNSQKGFGFIIPSESTEDAPLDEIFVHHTAIHNDGGFKSLAEGEDVEYDLVQGTKGMQASNVTGPKGVSVIGDQNYGQGGFSNNNNNGASFGNTNAQMRFGGRHAAAGGYGTGYGVFGGQSSYGGGDVNNGNTPYGGQGAGGQQGYGQGYGQGYDQQHYGYGAGAGYPSHTSNQYRFGSGYSQSPQGYIGGGGGGTSHGGSGLQGQSSGHATSLNQSSPQGQSFARNWKGTSGQASLR</sequence>
<dbReference type="InterPro" id="IPR002059">
    <property type="entry name" value="CSP_DNA-bd"/>
</dbReference>
<dbReference type="GO" id="GO:0005634">
    <property type="term" value="C:nucleus"/>
    <property type="evidence" value="ECO:0007669"/>
    <property type="project" value="TreeGrafter"/>
</dbReference>
<dbReference type="GO" id="GO:0003729">
    <property type="term" value="F:mRNA binding"/>
    <property type="evidence" value="ECO:0007669"/>
    <property type="project" value="TreeGrafter"/>
</dbReference>
<dbReference type="SMART" id="SM00357">
    <property type="entry name" value="CSP"/>
    <property type="match status" value="1"/>
</dbReference>